<protein>
    <submittedName>
        <fullName evidence="1">Uncharacterized protein</fullName>
    </submittedName>
</protein>
<accession>A0A3L8PR04</accession>
<keyword evidence="2" id="KW-1185">Reference proteome</keyword>
<comment type="caution">
    <text evidence="1">The sequence shown here is derived from an EMBL/GenBank/DDBJ whole genome shotgun (WGS) entry which is preliminary data.</text>
</comment>
<dbReference type="RefSeq" id="WP_121840841.1">
    <property type="nucleotide sequence ID" value="NZ_ML014886.1"/>
</dbReference>
<organism evidence="1 2">
    <name type="scientific">Parashewanella curva</name>
    <dbReference type="NCBI Taxonomy" id="2338552"/>
    <lineage>
        <taxon>Bacteria</taxon>
        <taxon>Pseudomonadati</taxon>
        <taxon>Pseudomonadota</taxon>
        <taxon>Gammaproteobacteria</taxon>
        <taxon>Alteromonadales</taxon>
        <taxon>Shewanellaceae</taxon>
        <taxon>Parashewanella</taxon>
    </lineage>
</organism>
<dbReference type="AlphaFoldDB" id="A0A3L8PR04"/>
<gene>
    <name evidence="1" type="ORF">D5018_20525</name>
</gene>
<dbReference type="Proteomes" id="UP000281474">
    <property type="component" value="Unassembled WGS sequence"/>
</dbReference>
<evidence type="ECO:0000313" key="1">
    <source>
        <dbReference type="EMBL" id="RLV57821.1"/>
    </source>
</evidence>
<sequence>MIHAISPISFEFQYEKNKKSYHYYQDLTSGAICSLYQVPVDAWEKFGQCKNQVITVVFSNGTSYDYSLGRDHFATSEATQAEKLTFYFNYKEVQDLQVSHSLAISSARGILTRSLTATLQSNSKLELIVWNRFRRRKSNQHLKVFFKGQVSLVKNILCFPCILENEFGLRNYL</sequence>
<reference evidence="1 2" key="1">
    <citation type="submission" date="2018-09" db="EMBL/GenBank/DDBJ databases">
        <title>Phylogeny of the Shewanellaceae, and recommendation for two new genera, Pseudoshewanella and Parashewanella.</title>
        <authorList>
            <person name="Wang G."/>
        </authorList>
    </citation>
    <scope>NUCLEOTIDE SEQUENCE [LARGE SCALE GENOMIC DNA]</scope>
    <source>
        <strain evidence="1 2">C51</strain>
    </source>
</reference>
<dbReference type="EMBL" id="QZEI01000137">
    <property type="protein sequence ID" value="RLV57821.1"/>
    <property type="molecule type" value="Genomic_DNA"/>
</dbReference>
<evidence type="ECO:0000313" key="2">
    <source>
        <dbReference type="Proteomes" id="UP000281474"/>
    </source>
</evidence>
<name>A0A3L8PR04_9GAMM</name>
<proteinExistence type="predicted"/>